<name>A0A317ZQK6_9MICO</name>
<feature type="region of interest" description="Disordered" evidence="7">
    <location>
        <begin position="62"/>
        <end position="85"/>
    </location>
</feature>
<dbReference type="InterPro" id="IPR018020">
    <property type="entry name" value="OHCU_decarboxylase"/>
</dbReference>
<evidence type="ECO:0000313" key="9">
    <source>
        <dbReference type="EMBL" id="PXA67343.1"/>
    </source>
</evidence>
<dbReference type="OrthoDB" id="5243781at2"/>
<dbReference type="InterPro" id="IPR017595">
    <property type="entry name" value="OHCU_decarboxylase-2"/>
</dbReference>
<dbReference type="GO" id="GO:0019628">
    <property type="term" value="P:urate catabolic process"/>
    <property type="evidence" value="ECO:0007669"/>
    <property type="project" value="TreeGrafter"/>
</dbReference>
<evidence type="ECO:0000259" key="8">
    <source>
        <dbReference type="Pfam" id="PF09349"/>
    </source>
</evidence>
<dbReference type="EMBL" id="QHLY01000012">
    <property type="protein sequence ID" value="PXA67343.1"/>
    <property type="molecule type" value="Genomic_DNA"/>
</dbReference>
<reference evidence="9 10" key="1">
    <citation type="submission" date="2018-05" db="EMBL/GenBank/DDBJ databases">
        <title>Genetic diversity of glacier-inhabiting Cryobacterium bacteria in China and description of Cryobacterium mengkeensis sp. nov. and Arthrobacter glacialis sp. nov.</title>
        <authorList>
            <person name="Liu Q."/>
            <person name="Xin Y.-H."/>
        </authorList>
    </citation>
    <scope>NUCLEOTIDE SEQUENCE [LARGE SCALE GENOMIC DNA]</scope>
    <source>
        <strain evidence="9 10">SK-1</strain>
    </source>
</reference>
<accession>A0A317ZQK6</accession>
<dbReference type="AlphaFoldDB" id="A0A317ZQK6"/>
<dbReference type="PANTHER" id="PTHR43466:SF1">
    <property type="entry name" value="2-OXO-4-HYDROXY-4-CARBOXY-5-UREIDOIMIDAZOLINE DECARBOXYLASE-RELATED"/>
    <property type="match status" value="1"/>
</dbReference>
<keyword evidence="4" id="KW-0659">Purine metabolism</keyword>
<dbReference type="GO" id="GO:0006144">
    <property type="term" value="P:purine nucleobase metabolic process"/>
    <property type="evidence" value="ECO:0007669"/>
    <property type="project" value="UniProtKB-KW"/>
</dbReference>
<keyword evidence="10" id="KW-1185">Reference proteome</keyword>
<dbReference type="EC" id="4.1.1.97" evidence="3"/>
<sequence length="181" mass="19737">MTTIPVGNELRAALAACLAVPRWVDDVAGRAPFGSATELLDAARQSATPLRRAEIDQAMAEHPRIGEKPQGSSQAAGFSRTEQNSVDANDAELAAAIADGNRRYEERFDRVFLIRAAGRSRREILGELTRRLELDDETEADIVGSELRDIALLRLGVLATQWHDDDVAAAPPEQPAQEDPR</sequence>
<evidence type="ECO:0000256" key="3">
    <source>
        <dbReference type="ARBA" id="ARBA00012257"/>
    </source>
</evidence>
<evidence type="ECO:0000256" key="6">
    <source>
        <dbReference type="ARBA" id="ARBA00023239"/>
    </source>
</evidence>
<dbReference type="SUPFAM" id="SSF158694">
    <property type="entry name" value="UraD-Like"/>
    <property type="match status" value="1"/>
</dbReference>
<comment type="caution">
    <text evidence="9">The sequence shown here is derived from an EMBL/GenBank/DDBJ whole genome shotgun (WGS) entry which is preliminary data.</text>
</comment>
<dbReference type="Pfam" id="PF09349">
    <property type="entry name" value="OHCU_decarbox"/>
    <property type="match status" value="1"/>
</dbReference>
<organism evidence="9 10">
    <name type="scientific">Cryobacterium arcticum</name>
    <dbReference type="NCBI Taxonomy" id="670052"/>
    <lineage>
        <taxon>Bacteria</taxon>
        <taxon>Bacillati</taxon>
        <taxon>Actinomycetota</taxon>
        <taxon>Actinomycetes</taxon>
        <taxon>Micrococcales</taxon>
        <taxon>Microbacteriaceae</taxon>
        <taxon>Cryobacterium</taxon>
    </lineage>
</organism>
<proteinExistence type="predicted"/>
<evidence type="ECO:0000256" key="4">
    <source>
        <dbReference type="ARBA" id="ARBA00022631"/>
    </source>
</evidence>
<evidence type="ECO:0000256" key="1">
    <source>
        <dbReference type="ARBA" id="ARBA00001163"/>
    </source>
</evidence>
<evidence type="ECO:0000313" key="10">
    <source>
        <dbReference type="Proteomes" id="UP000246722"/>
    </source>
</evidence>
<comment type="pathway">
    <text evidence="2">Purine metabolism; urate degradation; (S)-allantoin from urate: step 3/3.</text>
</comment>
<evidence type="ECO:0000256" key="7">
    <source>
        <dbReference type="SAM" id="MobiDB-lite"/>
    </source>
</evidence>
<feature type="domain" description="Oxo-4-hydroxy-4-carboxy-5-ureidoimidazoline decarboxylase" evidence="8">
    <location>
        <begin position="9"/>
        <end position="155"/>
    </location>
</feature>
<dbReference type="NCBIfam" id="NF010372">
    <property type="entry name" value="PRK13798.1"/>
    <property type="match status" value="1"/>
</dbReference>
<dbReference type="Proteomes" id="UP000246722">
    <property type="component" value="Unassembled WGS sequence"/>
</dbReference>
<dbReference type="InterPro" id="IPR036778">
    <property type="entry name" value="OHCU_decarboxylase_sf"/>
</dbReference>
<dbReference type="GO" id="GO:0051997">
    <property type="term" value="F:2-oxo-4-hydroxy-4-carboxy-5-ureidoimidazoline decarboxylase activity"/>
    <property type="evidence" value="ECO:0007669"/>
    <property type="project" value="UniProtKB-EC"/>
</dbReference>
<dbReference type="Gene3D" id="1.10.3330.10">
    <property type="entry name" value="Oxo-4-hydroxy-4-carboxy-5-ureidoimidazoline decarboxylase"/>
    <property type="match status" value="1"/>
</dbReference>
<dbReference type="NCBIfam" id="TIGR03180">
    <property type="entry name" value="UraD_2"/>
    <property type="match status" value="1"/>
</dbReference>
<evidence type="ECO:0000256" key="5">
    <source>
        <dbReference type="ARBA" id="ARBA00022793"/>
    </source>
</evidence>
<comment type="catalytic activity">
    <reaction evidence="1">
        <text>5-hydroxy-2-oxo-4-ureido-2,5-dihydro-1H-imidazole-5-carboxylate + H(+) = (S)-allantoin + CO2</text>
        <dbReference type="Rhea" id="RHEA:26301"/>
        <dbReference type="ChEBI" id="CHEBI:15378"/>
        <dbReference type="ChEBI" id="CHEBI:15678"/>
        <dbReference type="ChEBI" id="CHEBI:16526"/>
        <dbReference type="ChEBI" id="CHEBI:58639"/>
        <dbReference type="EC" id="4.1.1.97"/>
    </reaction>
</comment>
<feature type="compositionally biased region" description="Polar residues" evidence="7">
    <location>
        <begin position="70"/>
        <end position="85"/>
    </location>
</feature>
<protein>
    <recommendedName>
        <fullName evidence="3">2-oxo-4-hydroxy-4-carboxy-5-ureidoimidazoline decarboxylase</fullName>
        <ecNumber evidence="3">4.1.1.97</ecNumber>
    </recommendedName>
</protein>
<evidence type="ECO:0000256" key="2">
    <source>
        <dbReference type="ARBA" id="ARBA00004754"/>
    </source>
</evidence>
<keyword evidence="6" id="KW-0456">Lyase</keyword>
<gene>
    <name evidence="9" type="primary">uraD</name>
    <name evidence="9" type="ORF">CTB96_11405</name>
</gene>
<keyword evidence="5" id="KW-0210">Decarboxylase</keyword>
<dbReference type="RefSeq" id="WP_110127027.1">
    <property type="nucleotide sequence ID" value="NZ_QHLY01000012.1"/>
</dbReference>
<dbReference type="PANTHER" id="PTHR43466">
    <property type="entry name" value="2-OXO-4-HYDROXY-4-CARBOXY-5-UREIDOIMIDAZOLINE DECARBOXYLASE-RELATED"/>
    <property type="match status" value="1"/>
</dbReference>